<dbReference type="Gene3D" id="1.10.150.50">
    <property type="entry name" value="Transcription Factor, Ets-1"/>
    <property type="match status" value="1"/>
</dbReference>
<feature type="region of interest" description="Disordered" evidence="2">
    <location>
        <begin position="37"/>
        <end position="72"/>
    </location>
</feature>
<dbReference type="AlphaFoldDB" id="A0AAU9N899"/>
<keyword evidence="1" id="KW-0677">Repeat</keyword>
<dbReference type="FunFam" id="1.10.150.50:FF:000077">
    <property type="entry name" value="DDHD domain-containing 2"/>
    <property type="match status" value="1"/>
</dbReference>
<dbReference type="CDD" id="cd09487">
    <property type="entry name" value="SAM_superfamily"/>
    <property type="match status" value="1"/>
</dbReference>
<accession>A0AAU9N899</accession>
<comment type="caution">
    <text evidence="4">The sequence shown here is derived from an EMBL/GenBank/DDBJ whole genome shotgun (WGS) entry which is preliminary data.</text>
</comment>
<feature type="domain" description="SAM" evidence="3">
    <location>
        <begin position="306"/>
        <end position="369"/>
    </location>
</feature>
<feature type="region of interest" description="Disordered" evidence="2">
    <location>
        <begin position="112"/>
        <end position="201"/>
    </location>
</feature>
<feature type="compositionally biased region" description="Basic and acidic residues" evidence="2">
    <location>
        <begin position="135"/>
        <end position="162"/>
    </location>
</feature>
<reference evidence="4 5" key="1">
    <citation type="submission" date="2022-01" db="EMBL/GenBank/DDBJ databases">
        <authorList>
            <person name="Xiong W."/>
            <person name="Schranz E."/>
        </authorList>
    </citation>
    <scope>NUCLEOTIDE SEQUENCE [LARGE SCALE GENOMIC DNA]</scope>
</reference>
<dbReference type="Pfam" id="PF00536">
    <property type="entry name" value="SAM_1"/>
    <property type="match status" value="1"/>
</dbReference>
<dbReference type="Proteomes" id="UP001157418">
    <property type="component" value="Unassembled WGS sequence"/>
</dbReference>
<dbReference type="PANTHER" id="PTHR10627">
    <property type="entry name" value="SCP160"/>
    <property type="match status" value="1"/>
</dbReference>
<evidence type="ECO:0000313" key="4">
    <source>
        <dbReference type="EMBL" id="CAH1434086.1"/>
    </source>
</evidence>
<dbReference type="InterPro" id="IPR013761">
    <property type="entry name" value="SAM/pointed_sf"/>
</dbReference>
<dbReference type="EMBL" id="CAKMRJ010003334">
    <property type="protein sequence ID" value="CAH1434086.1"/>
    <property type="molecule type" value="Genomic_DNA"/>
</dbReference>
<protein>
    <recommendedName>
        <fullName evidence="3">SAM domain-containing protein</fullName>
    </recommendedName>
</protein>
<dbReference type="SMART" id="SM00454">
    <property type="entry name" value="SAM"/>
    <property type="match status" value="1"/>
</dbReference>
<feature type="compositionally biased region" description="Basic and acidic residues" evidence="2">
    <location>
        <begin position="56"/>
        <end position="65"/>
    </location>
</feature>
<evidence type="ECO:0000313" key="5">
    <source>
        <dbReference type="Proteomes" id="UP001157418"/>
    </source>
</evidence>
<keyword evidence="5" id="KW-1185">Reference proteome</keyword>
<evidence type="ECO:0000256" key="1">
    <source>
        <dbReference type="ARBA" id="ARBA00022737"/>
    </source>
</evidence>
<evidence type="ECO:0000256" key="2">
    <source>
        <dbReference type="SAM" id="MobiDB-lite"/>
    </source>
</evidence>
<feature type="compositionally biased region" description="Polar residues" evidence="2">
    <location>
        <begin position="185"/>
        <end position="201"/>
    </location>
</feature>
<gene>
    <name evidence="4" type="ORF">LVIROSA_LOCUS20631</name>
</gene>
<proteinExistence type="predicted"/>
<feature type="compositionally biased region" description="Low complexity" evidence="2">
    <location>
        <begin position="115"/>
        <end position="134"/>
    </location>
</feature>
<organism evidence="4 5">
    <name type="scientific">Lactuca virosa</name>
    <dbReference type="NCBI Taxonomy" id="75947"/>
    <lineage>
        <taxon>Eukaryota</taxon>
        <taxon>Viridiplantae</taxon>
        <taxon>Streptophyta</taxon>
        <taxon>Embryophyta</taxon>
        <taxon>Tracheophyta</taxon>
        <taxon>Spermatophyta</taxon>
        <taxon>Magnoliopsida</taxon>
        <taxon>eudicotyledons</taxon>
        <taxon>Gunneridae</taxon>
        <taxon>Pentapetalae</taxon>
        <taxon>asterids</taxon>
        <taxon>campanulids</taxon>
        <taxon>Asterales</taxon>
        <taxon>Asteraceae</taxon>
        <taxon>Cichorioideae</taxon>
        <taxon>Cichorieae</taxon>
        <taxon>Lactucinae</taxon>
        <taxon>Lactuca</taxon>
    </lineage>
</organism>
<name>A0AAU9N899_9ASTR</name>
<evidence type="ECO:0000259" key="3">
    <source>
        <dbReference type="PROSITE" id="PS50105"/>
    </source>
</evidence>
<dbReference type="PANTHER" id="PTHR10627:SF74">
    <property type="entry name" value="OS08G0526500 PROTEIN"/>
    <property type="match status" value="1"/>
</dbReference>
<dbReference type="SUPFAM" id="SSF47769">
    <property type="entry name" value="SAM/Pointed domain"/>
    <property type="match status" value="1"/>
</dbReference>
<dbReference type="PROSITE" id="PS50105">
    <property type="entry name" value="SAM_DOMAIN"/>
    <property type="match status" value="1"/>
</dbReference>
<sequence length="371" mass="41803">MAETSRSQVTITLGRSGQVVKRAGAVLDREFSDPVPAVGSKRSVRDRLGSSADVQLDNKRLRGDNGRLTSQGSNFLNDFHLSKDDLRFKIMKRTQTNGQHNTVDLRDMLSRRARSSTTNSSLHESQSQSQSQRVSDSRDDRRRIPIPDPRDKTLLHMDERQRVPQTRDGSRQGIIPKINGGNGMSGQYTSMRSSEAPSSQMGFLGNSYSPWSLDHIRRKSPERVLNPPPTRRIEEPQRRIITREYENPRIENPRTMVYPSRDNGEISRPMGPFLTKPPLSGGPVKSLPPPSLPPGTNLQRSQYPVQEHVTVEGFLRSLGLEKYVISFKVEEVDMAALSQMGDHDLKELGIPMGPRKKILLALIARTRRQAR</sequence>
<dbReference type="InterPro" id="IPR001660">
    <property type="entry name" value="SAM"/>
</dbReference>